<gene>
    <name evidence="3" type="ORF">CLV43_101488</name>
</gene>
<evidence type="ECO:0000313" key="3">
    <source>
        <dbReference type="EMBL" id="PRY46216.1"/>
    </source>
</evidence>
<accession>A0A2T0TKK9</accession>
<dbReference type="PROSITE" id="PS51257">
    <property type="entry name" value="PROKAR_LIPOPROTEIN"/>
    <property type="match status" value="1"/>
</dbReference>
<dbReference type="EMBL" id="PVTF01000001">
    <property type="protein sequence ID" value="PRY46216.1"/>
    <property type="molecule type" value="Genomic_DNA"/>
</dbReference>
<evidence type="ECO:0000256" key="2">
    <source>
        <dbReference type="SAM" id="SignalP"/>
    </source>
</evidence>
<dbReference type="AlphaFoldDB" id="A0A2T0TKK9"/>
<dbReference type="OrthoDB" id="3573478at2"/>
<evidence type="ECO:0000256" key="1">
    <source>
        <dbReference type="SAM" id="MobiDB-lite"/>
    </source>
</evidence>
<protein>
    <recommendedName>
        <fullName evidence="5">Small secreted protein</fullName>
    </recommendedName>
</protein>
<feature type="region of interest" description="Disordered" evidence="1">
    <location>
        <begin position="168"/>
        <end position="188"/>
    </location>
</feature>
<evidence type="ECO:0000313" key="4">
    <source>
        <dbReference type="Proteomes" id="UP000239494"/>
    </source>
</evidence>
<proteinExistence type="predicted"/>
<evidence type="ECO:0008006" key="5">
    <source>
        <dbReference type="Google" id="ProtNLM"/>
    </source>
</evidence>
<organism evidence="3 4">
    <name type="scientific">Umezawaea tangerina</name>
    <dbReference type="NCBI Taxonomy" id="84725"/>
    <lineage>
        <taxon>Bacteria</taxon>
        <taxon>Bacillati</taxon>
        <taxon>Actinomycetota</taxon>
        <taxon>Actinomycetes</taxon>
        <taxon>Pseudonocardiales</taxon>
        <taxon>Pseudonocardiaceae</taxon>
        <taxon>Umezawaea</taxon>
    </lineage>
</organism>
<feature type="chain" id="PRO_5015646802" description="Small secreted protein" evidence="2">
    <location>
        <begin position="27"/>
        <end position="188"/>
    </location>
</feature>
<feature type="signal peptide" evidence="2">
    <location>
        <begin position="1"/>
        <end position="26"/>
    </location>
</feature>
<name>A0A2T0TKK9_9PSEU</name>
<comment type="caution">
    <text evidence="3">The sequence shown here is derived from an EMBL/GenBank/DDBJ whole genome shotgun (WGS) entry which is preliminary data.</text>
</comment>
<feature type="compositionally biased region" description="Polar residues" evidence="1">
    <location>
        <begin position="179"/>
        <end position="188"/>
    </location>
</feature>
<dbReference type="Proteomes" id="UP000239494">
    <property type="component" value="Unassembled WGS sequence"/>
</dbReference>
<dbReference type="RefSeq" id="WP_106185276.1">
    <property type="nucleotide sequence ID" value="NZ_PVTF01000001.1"/>
</dbReference>
<sequence length="188" mass="18702">MRLSPAALVTAAALLAGCTSGGGSTAAPSTRPTADPAVAYMDKVCAATSEFAGTAKSPPALDTTDPVKLKADMAAYMGQLADGFGKSAADLRSVGPAPVAGGDEQVAKMATTFDEVAKVFTDAKAKVEAADAADPSGGLQAASDAIGKLAEFTVPLKDLETSPELLAAAEKAPKCQSIREPTSPTATS</sequence>
<reference evidence="3 4" key="1">
    <citation type="submission" date="2018-03" db="EMBL/GenBank/DDBJ databases">
        <title>Genomic Encyclopedia of Archaeal and Bacterial Type Strains, Phase II (KMG-II): from individual species to whole genera.</title>
        <authorList>
            <person name="Goeker M."/>
        </authorList>
    </citation>
    <scope>NUCLEOTIDE SEQUENCE [LARGE SCALE GENOMIC DNA]</scope>
    <source>
        <strain evidence="3 4">DSM 44720</strain>
    </source>
</reference>
<keyword evidence="2" id="KW-0732">Signal</keyword>
<keyword evidence="4" id="KW-1185">Reference proteome</keyword>